<evidence type="ECO:0000256" key="3">
    <source>
        <dbReference type="ARBA" id="ARBA00022490"/>
    </source>
</evidence>
<dbReference type="RefSeq" id="WP_052749416.1">
    <property type="nucleotide sequence ID" value="NZ_LAVS01000090.1"/>
</dbReference>
<dbReference type="InterPro" id="IPR017463">
    <property type="entry name" value="Sulphur_relay_TusD/DsrE"/>
</dbReference>
<evidence type="ECO:0000313" key="5">
    <source>
        <dbReference type="EMBL" id="RRJ22637.1"/>
    </source>
</evidence>
<comment type="similarity">
    <text evidence="2">Belongs to the DsrE/TusD family.</text>
</comment>
<comment type="subcellular location">
    <subcellularLocation>
        <location evidence="1">Cytoplasm</location>
    </subcellularLocation>
</comment>
<dbReference type="GO" id="GO:1990228">
    <property type="term" value="C:sulfurtransferase complex"/>
    <property type="evidence" value="ECO:0007669"/>
    <property type="project" value="TreeGrafter"/>
</dbReference>
<proteinExistence type="inferred from homology"/>
<dbReference type="PANTHER" id="PTHR34874:SF3">
    <property type="entry name" value="SULFURTRANSFERASE TUSD"/>
    <property type="match status" value="1"/>
</dbReference>
<sequence>MTSFAVLIEGPVLQGQSFVSALRFMQQALEAGHSVDSVFLYRDAVGAASALIDLPSDEPNLSATLQQFCQAHQIPLLFCITAAEKRGVCSNEVKPADGYLAAGLAEFAMRLAKADKLVQFS</sequence>
<dbReference type="SUPFAM" id="SSF75169">
    <property type="entry name" value="DsrEFH-like"/>
    <property type="match status" value="1"/>
</dbReference>
<dbReference type="InterPro" id="IPR003787">
    <property type="entry name" value="Sulphur_relay_DsrE/F-like"/>
</dbReference>
<protein>
    <submittedName>
        <fullName evidence="5">Sulfurtransferase complex subunit TusD</fullName>
    </submittedName>
</protein>
<reference evidence="5 6" key="1">
    <citation type="submission" date="2018-11" db="EMBL/GenBank/DDBJ databases">
        <title>Draft genome analysis of Rheinheimera mesophila isolated from an industrial waste site.</title>
        <authorList>
            <person name="Yu Q."/>
            <person name="Qi Y."/>
            <person name="Zhang H."/>
            <person name="Lu Y."/>
            <person name="Pu J."/>
        </authorList>
    </citation>
    <scope>NUCLEOTIDE SEQUENCE [LARGE SCALE GENOMIC DNA]</scope>
    <source>
        <strain evidence="5 6">IITR13</strain>
    </source>
</reference>
<dbReference type="Gene3D" id="3.40.1260.10">
    <property type="entry name" value="DsrEFH-like"/>
    <property type="match status" value="1"/>
</dbReference>
<dbReference type="NCBIfam" id="TIGR03012">
    <property type="entry name" value="sulf_tusD_dsrE"/>
    <property type="match status" value="1"/>
</dbReference>
<keyword evidence="4 5" id="KW-0808">Transferase</keyword>
<organism evidence="5 6">
    <name type="scientific">Rheinheimera mesophila</name>
    <dbReference type="NCBI Taxonomy" id="1547515"/>
    <lineage>
        <taxon>Bacteria</taxon>
        <taxon>Pseudomonadati</taxon>
        <taxon>Pseudomonadota</taxon>
        <taxon>Gammaproteobacteria</taxon>
        <taxon>Chromatiales</taxon>
        <taxon>Chromatiaceae</taxon>
        <taxon>Rheinheimera</taxon>
    </lineage>
</organism>
<dbReference type="OrthoDB" id="9787483at2"/>
<dbReference type="GO" id="GO:0097163">
    <property type="term" value="F:sulfur carrier activity"/>
    <property type="evidence" value="ECO:0007669"/>
    <property type="project" value="TreeGrafter"/>
</dbReference>
<dbReference type="PANTHER" id="PTHR34874">
    <property type="entry name" value="PROTEIN YCHN"/>
    <property type="match status" value="1"/>
</dbReference>
<keyword evidence="3" id="KW-0963">Cytoplasm</keyword>
<dbReference type="AlphaFoldDB" id="A0A3P3QN27"/>
<dbReference type="GO" id="GO:0002143">
    <property type="term" value="P:tRNA wobble position uridine thiolation"/>
    <property type="evidence" value="ECO:0007669"/>
    <property type="project" value="TreeGrafter"/>
</dbReference>
<evidence type="ECO:0000313" key="6">
    <source>
        <dbReference type="Proteomes" id="UP000276260"/>
    </source>
</evidence>
<evidence type="ECO:0000256" key="4">
    <source>
        <dbReference type="ARBA" id="ARBA00022679"/>
    </source>
</evidence>
<dbReference type="InterPro" id="IPR027396">
    <property type="entry name" value="DsrEFH-like"/>
</dbReference>
<dbReference type="Proteomes" id="UP000276260">
    <property type="component" value="Unassembled WGS sequence"/>
</dbReference>
<dbReference type="Pfam" id="PF02635">
    <property type="entry name" value="DsrE"/>
    <property type="match status" value="1"/>
</dbReference>
<dbReference type="EMBL" id="RRCF01000001">
    <property type="protein sequence ID" value="RRJ22637.1"/>
    <property type="molecule type" value="Genomic_DNA"/>
</dbReference>
<keyword evidence="6" id="KW-1185">Reference proteome</keyword>
<comment type="caution">
    <text evidence="5">The sequence shown here is derived from an EMBL/GenBank/DDBJ whole genome shotgun (WGS) entry which is preliminary data.</text>
</comment>
<accession>A0A3P3QN27</accession>
<gene>
    <name evidence="5" type="primary">tusD</name>
    <name evidence="5" type="ORF">EIK76_00695</name>
</gene>
<name>A0A3P3QN27_9GAMM</name>
<evidence type="ECO:0000256" key="1">
    <source>
        <dbReference type="ARBA" id="ARBA00004496"/>
    </source>
</evidence>
<evidence type="ECO:0000256" key="2">
    <source>
        <dbReference type="ARBA" id="ARBA00007067"/>
    </source>
</evidence>
<dbReference type="GO" id="GO:0016783">
    <property type="term" value="F:sulfurtransferase activity"/>
    <property type="evidence" value="ECO:0007669"/>
    <property type="project" value="InterPro"/>
</dbReference>